<evidence type="ECO:0008006" key="3">
    <source>
        <dbReference type="Google" id="ProtNLM"/>
    </source>
</evidence>
<name>A0ABC9TST5_CLOSY</name>
<dbReference type="SUPFAM" id="SSF140566">
    <property type="entry name" value="FlgN-like"/>
    <property type="match status" value="1"/>
</dbReference>
<dbReference type="Proteomes" id="UP000016491">
    <property type="component" value="Unassembled WGS sequence"/>
</dbReference>
<evidence type="ECO:0000313" key="2">
    <source>
        <dbReference type="Proteomes" id="UP000016491"/>
    </source>
</evidence>
<comment type="caution">
    <text evidence="1">The sequence shown here is derived from an EMBL/GenBank/DDBJ whole genome shotgun (WGS) entry which is preliminary data.</text>
</comment>
<dbReference type="RefSeq" id="WP_021641516.1">
    <property type="nucleotide sequence ID" value="NZ_KE992859.1"/>
</dbReference>
<gene>
    <name evidence="1" type="ORF">CLOSYM_04294</name>
</gene>
<protein>
    <recommendedName>
        <fullName evidence="3">FlgN protein</fullName>
    </recommendedName>
</protein>
<organism evidence="1 2">
    <name type="scientific">[Clostridium] symbiosum ATCC 14940</name>
    <dbReference type="NCBI Taxonomy" id="411472"/>
    <lineage>
        <taxon>Bacteria</taxon>
        <taxon>Bacillati</taxon>
        <taxon>Bacillota</taxon>
        <taxon>Clostridia</taxon>
        <taxon>Lachnospirales</taxon>
        <taxon>Lachnospiraceae</taxon>
        <taxon>Otoolea</taxon>
    </lineage>
</organism>
<accession>A0ABC9TST5</accession>
<sequence length="164" mass="19298">MNDNVSEFHTQLKDLLIKYSDLFKELGAVEQLKYQGAKAFDLHALNTAMKEEQVLIMTLRGYEQKRILLFKALNLPERTPLSQLEQILSPAVRREFSDYTKQLLSSYCFFLSIYEKTHNILEMNARLLDRHIQDLDKRTTLGRPYKQDGSSEIQSFHRMKNIQI</sequence>
<evidence type="ECO:0000313" key="1">
    <source>
        <dbReference type="EMBL" id="ERI74174.1"/>
    </source>
</evidence>
<dbReference type="InterPro" id="IPR036679">
    <property type="entry name" value="FlgN-like_sf"/>
</dbReference>
<proteinExistence type="predicted"/>
<reference evidence="1 2" key="1">
    <citation type="submission" date="2013-07" db="EMBL/GenBank/DDBJ databases">
        <authorList>
            <person name="Weinstock G."/>
            <person name="Sodergren E."/>
            <person name="Wylie T."/>
            <person name="Fulton L."/>
            <person name="Fulton R."/>
            <person name="Fronick C."/>
            <person name="O'Laughlin M."/>
            <person name="Godfrey J."/>
            <person name="Miner T."/>
            <person name="Herter B."/>
            <person name="Appelbaum E."/>
            <person name="Cordes M."/>
            <person name="Lek S."/>
            <person name="Wollam A."/>
            <person name="Pepin K.H."/>
            <person name="Palsikar V.B."/>
            <person name="Mitreva M."/>
            <person name="Wilson R.K."/>
        </authorList>
    </citation>
    <scope>NUCLEOTIDE SEQUENCE [LARGE SCALE GENOMIC DNA]</scope>
    <source>
        <strain evidence="1 2">ATCC 14940</strain>
    </source>
</reference>
<dbReference type="AlphaFoldDB" id="A0ABC9TST5"/>
<dbReference type="EMBL" id="AWSU01000342">
    <property type="protein sequence ID" value="ERI74174.1"/>
    <property type="molecule type" value="Genomic_DNA"/>
</dbReference>
<dbReference type="Gene3D" id="1.20.58.300">
    <property type="entry name" value="FlgN-like"/>
    <property type="match status" value="1"/>
</dbReference>